<gene>
    <name evidence="1" type="ORF">E2C01_026360</name>
</gene>
<evidence type="ECO:0000313" key="1">
    <source>
        <dbReference type="EMBL" id="MPC33022.1"/>
    </source>
</evidence>
<protein>
    <submittedName>
        <fullName evidence="1">Uncharacterized protein</fullName>
    </submittedName>
</protein>
<organism evidence="1 2">
    <name type="scientific">Portunus trituberculatus</name>
    <name type="common">Swimming crab</name>
    <name type="synonym">Neptunus trituberculatus</name>
    <dbReference type="NCBI Taxonomy" id="210409"/>
    <lineage>
        <taxon>Eukaryota</taxon>
        <taxon>Metazoa</taxon>
        <taxon>Ecdysozoa</taxon>
        <taxon>Arthropoda</taxon>
        <taxon>Crustacea</taxon>
        <taxon>Multicrustacea</taxon>
        <taxon>Malacostraca</taxon>
        <taxon>Eumalacostraca</taxon>
        <taxon>Eucarida</taxon>
        <taxon>Decapoda</taxon>
        <taxon>Pleocyemata</taxon>
        <taxon>Brachyura</taxon>
        <taxon>Eubrachyura</taxon>
        <taxon>Portunoidea</taxon>
        <taxon>Portunidae</taxon>
        <taxon>Portuninae</taxon>
        <taxon>Portunus</taxon>
    </lineage>
</organism>
<dbReference type="AlphaFoldDB" id="A0A5B7EFS7"/>
<keyword evidence="2" id="KW-1185">Reference proteome</keyword>
<name>A0A5B7EFS7_PORTR</name>
<sequence>MDALPNLGLWLEFKTVHLKILQPPKCAWSHCNMAALMCCLNDMEALNVMPRTLGAFYMLVTNKYESAECTGMPID</sequence>
<dbReference type="EMBL" id="VSRR010002744">
    <property type="protein sequence ID" value="MPC33022.1"/>
    <property type="molecule type" value="Genomic_DNA"/>
</dbReference>
<reference evidence="1 2" key="1">
    <citation type="submission" date="2019-05" db="EMBL/GenBank/DDBJ databases">
        <title>Another draft genome of Portunus trituberculatus and its Hox gene families provides insights of decapod evolution.</title>
        <authorList>
            <person name="Jeong J.-H."/>
            <person name="Song I."/>
            <person name="Kim S."/>
            <person name="Choi T."/>
            <person name="Kim D."/>
            <person name="Ryu S."/>
            <person name="Kim W."/>
        </authorList>
    </citation>
    <scope>NUCLEOTIDE SEQUENCE [LARGE SCALE GENOMIC DNA]</scope>
    <source>
        <tissue evidence="1">Muscle</tissue>
    </source>
</reference>
<accession>A0A5B7EFS7</accession>
<comment type="caution">
    <text evidence="1">The sequence shown here is derived from an EMBL/GenBank/DDBJ whole genome shotgun (WGS) entry which is preliminary data.</text>
</comment>
<dbReference type="Proteomes" id="UP000324222">
    <property type="component" value="Unassembled WGS sequence"/>
</dbReference>
<evidence type="ECO:0000313" key="2">
    <source>
        <dbReference type="Proteomes" id="UP000324222"/>
    </source>
</evidence>
<proteinExistence type="predicted"/>